<protein>
    <recommendedName>
        <fullName evidence="1">PH domain-containing protein</fullName>
    </recommendedName>
</protein>
<evidence type="ECO:0000259" key="1">
    <source>
        <dbReference type="PROSITE" id="PS50003"/>
    </source>
</evidence>
<feature type="non-terminal residue" evidence="2">
    <location>
        <position position="123"/>
    </location>
</feature>
<evidence type="ECO:0000313" key="2">
    <source>
        <dbReference type="EMBL" id="GMI50533.1"/>
    </source>
</evidence>
<dbReference type="InterPro" id="IPR011993">
    <property type="entry name" value="PH-like_dom_sf"/>
</dbReference>
<name>A0ABQ6NA31_9STRA</name>
<accession>A0ABQ6NA31</accession>
<gene>
    <name evidence="2" type="ORF">TeGR_g11349</name>
</gene>
<dbReference type="EMBL" id="BRYB01006139">
    <property type="protein sequence ID" value="GMI50533.1"/>
    <property type="molecule type" value="Genomic_DNA"/>
</dbReference>
<reference evidence="2 3" key="1">
    <citation type="journal article" date="2023" name="Commun. Biol.">
        <title>Genome analysis of Parmales, the sister group of diatoms, reveals the evolutionary specialization of diatoms from phago-mixotrophs to photoautotrophs.</title>
        <authorList>
            <person name="Ban H."/>
            <person name="Sato S."/>
            <person name="Yoshikawa S."/>
            <person name="Yamada K."/>
            <person name="Nakamura Y."/>
            <person name="Ichinomiya M."/>
            <person name="Sato N."/>
            <person name="Blanc-Mathieu R."/>
            <person name="Endo H."/>
            <person name="Kuwata A."/>
            <person name="Ogata H."/>
        </authorList>
    </citation>
    <scope>NUCLEOTIDE SEQUENCE [LARGE SCALE GENOMIC DNA]</scope>
</reference>
<feature type="non-terminal residue" evidence="2">
    <location>
        <position position="1"/>
    </location>
</feature>
<feature type="domain" description="PH" evidence="1">
    <location>
        <begin position="1"/>
        <end position="72"/>
    </location>
</feature>
<dbReference type="CDD" id="cd00821">
    <property type="entry name" value="PH"/>
    <property type="match status" value="1"/>
</dbReference>
<dbReference type="SUPFAM" id="SSF50729">
    <property type="entry name" value="PH domain-like"/>
    <property type="match status" value="1"/>
</dbReference>
<organism evidence="2 3">
    <name type="scientific">Tetraparma gracilis</name>
    <dbReference type="NCBI Taxonomy" id="2962635"/>
    <lineage>
        <taxon>Eukaryota</taxon>
        <taxon>Sar</taxon>
        <taxon>Stramenopiles</taxon>
        <taxon>Ochrophyta</taxon>
        <taxon>Bolidophyceae</taxon>
        <taxon>Parmales</taxon>
        <taxon>Triparmaceae</taxon>
        <taxon>Tetraparma</taxon>
    </lineage>
</organism>
<comment type="caution">
    <text evidence="2">The sequence shown here is derived from an EMBL/GenBank/DDBJ whole genome shotgun (WGS) entry which is preliminary data.</text>
</comment>
<keyword evidence="3" id="KW-1185">Reference proteome</keyword>
<dbReference type="Gene3D" id="2.30.29.30">
    <property type="entry name" value="Pleckstrin-homology domain (PH domain)/Phosphotyrosine-binding domain (PTB)"/>
    <property type="match status" value="1"/>
</dbReference>
<dbReference type="Proteomes" id="UP001165060">
    <property type="component" value="Unassembled WGS sequence"/>
</dbReference>
<sequence>YYADASHSSQLGVIDLTSVTAVSTVVHDRSDLGRMPAAFVLNVTTHRRLWTFAVETGEEQAAWNQCLQLIIFQNARTGVEVALDKPGSKPGTAAEPALPLDPARRASLLTGAARRKNSLAGQG</sequence>
<dbReference type="InterPro" id="IPR001849">
    <property type="entry name" value="PH_domain"/>
</dbReference>
<evidence type="ECO:0000313" key="3">
    <source>
        <dbReference type="Proteomes" id="UP001165060"/>
    </source>
</evidence>
<proteinExistence type="predicted"/>
<dbReference type="PROSITE" id="PS50003">
    <property type="entry name" value="PH_DOMAIN"/>
    <property type="match status" value="1"/>
</dbReference>